<organism evidence="2 3">
    <name type="scientific">Mollisia scopiformis</name>
    <name type="common">Conifer needle endophyte fungus</name>
    <name type="synonym">Phialocephala scopiformis</name>
    <dbReference type="NCBI Taxonomy" id="149040"/>
    <lineage>
        <taxon>Eukaryota</taxon>
        <taxon>Fungi</taxon>
        <taxon>Dikarya</taxon>
        <taxon>Ascomycota</taxon>
        <taxon>Pezizomycotina</taxon>
        <taxon>Leotiomycetes</taxon>
        <taxon>Helotiales</taxon>
        <taxon>Mollisiaceae</taxon>
        <taxon>Mollisia</taxon>
    </lineage>
</organism>
<feature type="compositionally biased region" description="Polar residues" evidence="1">
    <location>
        <begin position="1"/>
        <end position="32"/>
    </location>
</feature>
<dbReference type="InParanoid" id="A0A194X604"/>
<feature type="region of interest" description="Disordered" evidence="1">
    <location>
        <begin position="1"/>
        <end position="143"/>
    </location>
</feature>
<evidence type="ECO:0000313" key="2">
    <source>
        <dbReference type="EMBL" id="KUJ15494.1"/>
    </source>
</evidence>
<reference evidence="2 3" key="1">
    <citation type="submission" date="2015-10" db="EMBL/GenBank/DDBJ databases">
        <title>Full genome of DAOMC 229536 Phialocephala scopiformis, a fungal endophyte of spruce producing the potent anti-insectan compound rugulosin.</title>
        <authorList>
            <consortium name="DOE Joint Genome Institute"/>
            <person name="Walker A.K."/>
            <person name="Frasz S.L."/>
            <person name="Seifert K.A."/>
            <person name="Miller J.D."/>
            <person name="Mondo S.J."/>
            <person name="Labutti K."/>
            <person name="Lipzen A."/>
            <person name="Dockter R."/>
            <person name="Kennedy M."/>
            <person name="Grigoriev I.V."/>
            <person name="Spatafora J.W."/>
        </authorList>
    </citation>
    <scope>NUCLEOTIDE SEQUENCE [LARGE SCALE GENOMIC DNA]</scope>
    <source>
        <strain evidence="2 3">CBS 120377</strain>
    </source>
</reference>
<dbReference type="EMBL" id="KQ947418">
    <property type="protein sequence ID" value="KUJ15494.1"/>
    <property type="molecule type" value="Genomic_DNA"/>
</dbReference>
<sequence>MSHQPSTTDNIKSTANSAYNSVVNTITPSNNQEDYDPNQDPANFKKDAHGNTVKKGDLKDKLNEAALGGPREPEPTYVEKALSNIPGVSKLQQMAFDQGEPAKQGQPPGPPERPDHDVQVEQFLRKQYHSQSGDGMPDPDAKD</sequence>
<feature type="compositionally biased region" description="Basic and acidic residues" evidence="1">
    <location>
        <begin position="43"/>
        <end position="63"/>
    </location>
</feature>
<dbReference type="Proteomes" id="UP000070700">
    <property type="component" value="Unassembled WGS sequence"/>
</dbReference>
<evidence type="ECO:0000256" key="1">
    <source>
        <dbReference type="SAM" id="MobiDB-lite"/>
    </source>
</evidence>
<dbReference type="KEGG" id="psco:LY89DRAFT_619433"/>
<dbReference type="GeneID" id="28820601"/>
<evidence type="ECO:0000313" key="3">
    <source>
        <dbReference type="Proteomes" id="UP000070700"/>
    </source>
</evidence>
<dbReference type="OrthoDB" id="3436397at2759"/>
<keyword evidence="3" id="KW-1185">Reference proteome</keyword>
<name>A0A194X604_MOLSC</name>
<dbReference type="AlphaFoldDB" id="A0A194X604"/>
<accession>A0A194X604</accession>
<dbReference type="RefSeq" id="XP_018069849.1">
    <property type="nucleotide sequence ID" value="XM_018210875.1"/>
</dbReference>
<gene>
    <name evidence="2" type="ORF">LY89DRAFT_619433</name>
</gene>
<protein>
    <submittedName>
        <fullName evidence="2">Uncharacterized protein</fullName>
    </submittedName>
</protein>
<proteinExistence type="predicted"/>